<dbReference type="InterPro" id="IPR008979">
    <property type="entry name" value="Galactose-bd-like_sf"/>
</dbReference>
<comment type="subcellular location">
    <subcellularLocation>
        <location evidence="1">Mitochondrion</location>
    </subcellularLocation>
</comment>
<dbReference type="eggNOG" id="KOG2435">
    <property type="taxonomic scope" value="Eukaryota"/>
</dbReference>
<proteinExistence type="evidence at protein level"/>
<dbReference type="AlphaFoldDB" id="A0A1D8NEL0"/>
<dbReference type="SUPFAM" id="SSF49785">
    <property type="entry name" value="Galactose-binding domain-like"/>
    <property type="match status" value="1"/>
</dbReference>
<dbReference type="VEuPathDB" id="FungiDB:YALI1_D17795g"/>
<protein>
    <recommendedName>
        <fullName evidence="5">NADH:ubiquinone oxidoreductase intermediate-associated protein 30 domain-containing protein</fullName>
    </recommendedName>
</protein>
<evidence type="ECO:0000256" key="4">
    <source>
        <dbReference type="ARBA" id="ARBA00023186"/>
    </source>
</evidence>
<dbReference type="GO" id="GO:0006120">
    <property type="term" value="P:mitochondrial electron transport, NADH to ubiquinone"/>
    <property type="evidence" value="ECO:0007669"/>
    <property type="project" value="TreeGrafter"/>
</dbReference>
<reference evidence="6 7" key="1">
    <citation type="journal article" date="2016" name="PLoS ONE">
        <title>Sequence Assembly of Yarrowia lipolytica Strain W29/CLIB89 Shows Transposable Element Diversity.</title>
        <authorList>
            <person name="Magnan C."/>
            <person name="Yu J."/>
            <person name="Chang I."/>
            <person name="Jahn E."/>
            <person name="Kanomata Y."/>
            <person name="Wu J."/>
            <person name="Zeller M."/>
            <person name="Oakes M."/>
            <person name="Baldi P."/>
            <person name="Sandmeyer S."/>
        </authorList>
    </citation>
    <scope>NUCLEOTIDE SEQUENCE [LARGE SCALE GENOMIC DNA]</scope>
    <source>
        <strain evidence="7">CLIB89(W29)</strain>
    </source>
</reference>
<dbReference type="KEGG" id="yli:2911319"/>
<evidence type="ECO:0000256" key="2">
    <source>
        <dbReference type="ARBA" id="ARBA00007884"/>
    </source>
</evidence>
<accession>A0A1D8NEL0</accession>
<name>A0A1D8NEL0_YARLL</name>
<dbReference type="Proteomes" id="UP000182444">
    <property type="component" value="Chromosome 1D"/>
</dbReference>
<dbReference type="EMBL" id="CP017556">
    <property type="protein sequence ID" value="AOW04064.1"/>
    <property type="molecule type" value="Genomic_DNA"/>
</dbReference>
<dbReference type="GO" id="GO:0005739">
    <property type="term" value="C:mitochondrion"/>
    <property type="evidence" value="ECO:0007669"/>
    <property type="project" value="UniProtKB-SubCell"/>
</dbReference>
<comment type="similarity">
    <text evidence="2">Belongs to the CIA30 family.</text>
</comment>
<dbReference type="OrthoDB" id="42561at2759"/>
<dbReference type="PANTHER" id="PTHR13194:SF18">
    <property type="entry name" value="COMPLEX I INTERMEDIATE-ASSOCIATED PROTEIN 30, MITOCHONDRIAL"/>
    <property type="match status" value="1"/>
</dbReference>
<organism evidence="6 7">
    <name type="scientific">Yarrowia lipolytica</name>
    <name type="common">Candida lipolytica</name>
    <dbReference type="NCBI Taxonomy" id="4952"/>
    <lineage>
        <taxon>Eukaryota</taxon>
        <taxon>Fungi</taxon>
        <taxon>Dikarya</taxon>
        <taxon>Ascomycota</taxon>
        <taxon>Saccharomycotina</taxon>
        <taxon>Dipodascomycetes</taxon>
        <taxon>Dipodascales</taxon>
        <taxon>Dipodascales incertae sedis</taxon>
        <taxon>Yarrowia</taxon>
    </lineage>
</organism>
<dbReference type="GO" id="GO:0051082">
    <property type="term" value="F:unfolded protein binding"/>
    <property type="evidence" value="ECO:0007669"/>
    <property type="project" value="TreeGrafter"/>
</dbReference>
<keyword evidence="3" id="KW-0496">Mitochondrion</keyword>
<dbReference type="GeneID" id="2911319"/>
<evidence type="ECO:0000256" key="1">
    <source>
        <dbReference type="ARBA" id="ARBA00004173"/>
    </source>
</evidence>
<evidence type="ECO:0000256" key="3">
    <source>
        <dbReference type="ARBA" id="ARBA00023128"/>
    </source>
</evidence>
<keyword evidence="8" id="KW-0002">3D-structure</keyword>
<reference evidence="8" key="2">
    <citation type="journal article" date="2022" name="Sci. Adv.">
        <title>Insights into complex I assembly: Function of NDUFAF1 and a link with cardiolipin remodeling.</title>
        <authorList>
            <person name="Schiller J."/>
            <person name="Laube E."/>
            <person name="Wittig I."/>
            <person name="Kuhlbrandt W."/>
            <person name="Vonck J."/>
            <person name="Zickermann V."/>
        </authorList>
    </citation>
    <scope>STRUCTURE BY ELECTRON MICROSCOPY (3.20 ANGSTROMS)</scope>
</reference>
<evidence type="ECO:0000313" key="7">
    <source>
        <dbReference type="Proteomes" id="UP000182444"/>
    </source>
</evidence>
<dbReference type="PDB" id="7ZKP">
    <property type="method" value="EM"/>
    <property type="resolution" value="3.20 A"/>
    <property type="chains" value="A=1-243"/>
</dbReference>
<evidence type="ECO:0000259" key="5">
    <source>
        <dbReference type="Pfam" id="PF08547"/>
    </source>
</evidence>
<evidence type="ECO:0000313" key="6">
    <source>
        <dbReference type="EMBL" id="AOW04064.1"/>
    </source>
</evidence>
<dbReference type="InterPro" id="IPR013857">
    <property type="entry name" value="NADH-UbQ_OxRdtase-assoc_prot30"/>
</dbReference>
<dbReference type="Pfam" id="PF08547">
    <property type="entry name" value="CIA30"/>
    <property type="match status" value="1"/>
</dbReference>
<dbReference type="PANTHER" id="PTHR13194">
    <property type="entry name" value="COMPLEX I INTERMEDIATE-ASSOCIATED PROTEIN 30"/>
    <property type="match status" value="1"/>
</dbReference>
<keyword evidence="4" id="KW-0143">Chaperone</keyword>
<dbReference type="InterPro" id="IPR039131">
    <property type="entry name" value="NDUFAF1"/>
</dbReference>
<dbReference type="EMDB" id="EMD-14764"/>
<evidence type="ECO:0007829" key="8">
    <source>
        <dbReference type="PDB" id="7ZKP"/>
    </source>
</evidence>
<dbReference type="RefSeq" id="XP_502827.2">
    <property type="nucleotide sequence ID" value="XM_502827.3"/>
</dbReference>
<feature type="domain" description="NADH:ubiquinone oxidoreductase intermediate-associated protein 30" evidence="5">
    <location>
        <begin position="25"/>
        <end position="198"/>
    </location>
</feature>
<sequence length="243" mass="27786">MSFLTKALGGLKRLRPTETTEQVLVNFTKPNSLETVLTKCDEELGGYSTVNLALERPTTGKPYGRFFGNLSLDLPKDNKMVTRSGFAMFRTLDQPSSMFKTNAWNWEQYRHLELRVRGDRRKYFVNVQSATPLASDLYQHRLFIQTPGEWETVVIPIDDFILTNKGVVQEQMAMDTANVYTVGIGLIDRQYGPYNLDIEYIKAVAHPPLEFKPKKEYEVEKETILLTPGQPMELGKGKVKELE</sequence>
<gene>
    <name evidence="6" type="ORF">YALI1_D17795g</name>
</gene>
<dbReference type="SMR" id="A0A1D8NEL0"/>
<dbReference type="GO" id="GO:0010257">
    <property type="term" value="P:NADH dehydrogenase complex assembly"/>
    <property type="evidence" value="ECO:0007669"/>
    <property type="project" value="TreeGrafter"/>
</dbReference>
<dbReference type="VEuPathDB" id="FungiDB:YALI0_D14564g"/>